<keyword evidence="2" id="KW-1185">Reference proteome</keyword>
<evidence type="ECO:0000313" key="2">
    <source>
        <dbReference type="Proteomes" id="UP000036403"/>
    </source>
</evidence>
<accession>A0A0J7JUL3</accession>
<protein>
    <submittedName>
        <fullName evidence="1">N1r p28-like protein</fullName>
    </submittedName>
</protein>
<gene>
    <name evidence="1" type="ORF">RF55_25213</name>
</gene>
<comment type="caution">
    <text evidence="1">The sequence shown here is derived from an EMBL/GenBank/DDBJ whole genome shotgun (WGS) entry which is preliminary data.</text>
</comment>
<dbReference type="EMBL" id="LBMM01031688">
    <property type="protein sequence ID" value="KMQ81784.1"/>
    <property type="molecule type" value="Genomic_DNA"/>
</dbReference>
<proteinExistence type="predicted"/>
<name>A0A0J7JUL3_LASNI</name>
<evidence type="ECO:0000313" key="1">
    <source>
        <dbReference type="EMBL" id="KMQ81784.1"/>
    </source>
</evidence>
<reference evidence="1 2" key="1">
    <citation type="submission" date="2015-04" db="EMBL/GenBank/DDBJ databases">
        <title>Lasius niger genome sequencing.</title>
        <authorList>
            <person name="Konorov E.A."/>
            <person name="Nikitin M.A."/>
            <person name="Kirill M.V."/>
            <person name="Chang P."/>
        </authorList>
    </citation>
    <scope>NUCLEOTIDE SEQUENCE [LARGE SCALE GENOMIC DNA]</scope>
    <source>
        <tissue evidence="1">Whole</tissue>
    </source>
</reference>
<sequence length="206" mass="23992">MDLHTTHHVKDRFFGAVYRGKNLSIPLIVEIDKKCFNATKLCTGFGKNVMHWVNTQTAVQTVTSTRSFQHEQDIYLPFEIIQILLEWIAPPIKKRDILYVSTNLELERENKYVVSTVPTDELARNTSQVFPGYFYLLICNTDEADAIESLLHRRLSGFRVDCMTYKIHLTDLLELTGQVIQSYQAMHQFIDDRIETYNRNLDAPFD</sequence>
<dbReference type="Proteomes" id="UP000036403">
    <property type="component" value="Unassembled WGS sequence"/>
</dbReference>
<organism evidence="1 2">
    <name type="scientific">Lasius niger</name>
    <name type="common">Black garden ant</name>
    <dbReference type="NCBI Taxonomy" id="67767"/>
    <lineage>
        <taxon>Eukaryota</taxon>
        <taxon>Metazoa</taxon>
        <taxon>Ecdysozoa</taxon>
        <taxon>Arthropoda</taxon>
        <taxon>Hexapoda</taxon>
        <taxon>Insecta</taxon>
        <taxon>Pterygota</taxon>
        <taxon>Neoptera</taxon>
        <taxon>Endopterygota</taxon>
        <taxon>Hymenoptera</taxon>
        <taxon>Apocrita</taxon>
        <taxon>Aculeata</taxon>
        <taxon>Formicoidea</taxon>
        <taxon>Formicidae</taxon>
        <taxon>Formicinae</taxon>
        <taxon>Lasius</taxon>
        <taxon>Lasius</taxon>
    </lineage>
</organism>
<dbReference type="PaxDb" id="67767-A0A0J7JUL3"/>
<dbReference type="AlphaFoldDB" id="A0A0J7JUL3"/>
<feature type="non-terminal residue" evidence="1">
    <location>
        <position position="206"/>
    </location>
</feature>